<evidence type="ECO:0000313" key="2">
    <source>
        <dbReference type="EMBL" id="RDY30612.1"/>
    </source>
</evidence>
<name>A0A255IEF5_9FIRM</name>
<gene>
    <name evidence="1" type="ORF">C8E03_105123</name>
    <name evidence="2" type="ORF">CG710_013695</name>
</gene>
<proteinExistence type="predicted"/>
<comment type="caution">
    <text evidence="2">The sequence shown here is derived from an EMBL/GenBank/DDBJ whole genome shotgun (WGS) entry which is preliminary data.</text>
</comment>
<organism evidence="2 3">
    <name type="scientific">Lachnotalea glycerini</name>
    <dbReference type="NCBI Taxonomy" id="1763509"/>
    <lineage>
        <taxon>Bacteria</taxon>
        <taxon>Bacillati</taxon>
        <taxon>Bacillota</taxon>
        <taxon>Clostridia</taxon>
        <taxon>Lachnospirales</taxon>
        <taxon>Lachnospiraceae</taxon>
        <taxon>Lachnotalea</taxon>
    </lineage>
</organism>
<dbReference type="RefSeq" id="WP_094377592.1">
    <property type="nucleotide sequence ID" value="NZ_NOKA02000032.1"/>
</dbReference>
<dbReference type="Proteomes" id="UP000216411">
    <property type="component" value="Unassembled WGS sequence"/>
</dbReference>
<accession>A0A255IEF5</accession>
<reference evidence="2 3" key="1">
    <citation type="journal article" date="2017" name="Genome Announc.">
        <title>Draft Genome Sequence of a Sporulating and Motile Strain of Lachnotalea glycerini Isolated from Water in Quebec City, Canada.</title>
        <authorList>
            <person name="Maheux A.F."/>
            <person name="Boudreau D.K."/>
            <person name="Berube E."/>
            <person name="Boissinot M."/>
            <person name="Raymond F."/>
            <person name="Brodeur S."/>
            <person name="Corbeil J."/>
            <person name="Isabel S."/>
            <person name="Omar R.F."/>
            <person name="Bergeron M.G."/>
        </authorList>
    </citation>
    <scope>NUCLEOTIDE SEQUENCE [LARGE SCALE GENOMIC DNA]</scope>
    <source>
        <strain evidence="2 3">CCRI-19302</strain>
    </source>
</reference>
<dbReference type="AlphaFoldDB" id="A0A255IEF5"/>
<evidence type="ECO:0000313" key="4">
    <source>
        <dbReference type="Proteomes" id="UP000247523"/>
    </source>
</evidence>
<reference evidence="1 4" key="2">
    <citation type="submission" date="2018-05" db="EMBL/GenBank/DDBJ databases">
        <title>Genomic Encyclopedia of Type Strains, Phase IV (KMG-IV): sequencing the most valuable type-strain genomes for metagenomic binning, comparative biology and taxonomic classification.</title>
        <authorList>
            <person name="Goeker M."/>
        </authorList>
    </citation>
    <scope>NUCLEOTIDE SEQUENCE [LARGE SCALE GENOMIC DNA]</scope>
    <source>
        <strain evidence="1 4">DSM 28816</strain>
    </source>
</reference>
<reference evidence="2" key="3">
    <citation type="submission" date="2018-07" db="EMBL/GenBank/DDBJ databases">
        <authorList>
            <person name="Quirk P.G."/>
            <person name="Krulwich T.A."/>
        </authorList>
    </citation>
    <scope>NUCLEOTIDE SEQUENCE</scope>
    <source>
        <strain evidence="2">CCRI-19302</strain>
    </source>
</reference>
<protein>
    <submittedName>
        <fullName evidence="2">Uncharacterized protein</fullName>
    </submittedName>
</protein>
<sequence>MKELKVLLQECITLTDEIYNAALIEDRNQIRSKSAQLIHRLNDSFPIIIEAGLKISPVILERTEKLLGATEVGDSIGTMDIVRFEIKSILEEYLESIGETFE</sequence>
<evidence type="ECO:0000313" key="3">
    <source>
        <dbReference type="Proteomes" id="UP000216411"/>
    </source>
</evidence>
<dbReference type="EMBL" id="NOKA02000032">
    <property type="protein sequence ID" value="RDY30612.1"/>
    <property type="molecule type" value="Genomic_DNA"/>
</dbReference>
<evidence type="ECO:0000313" key="1">
    <source>
        <dbReference type="EMBL" id="PXV90215.1"/>
    </source>
</evidence>
<dbReference type="Proteomes" id="UP000247523">
    <property type="component" value="Unassembled WGS sequence"/>
</dbReference>
<dbReference type="EMBL" id="QICS01000005">
    <property type="protein sequence ID" value="PXV90215.1"/>
    <property type="molecule type" value="Genomic_DNA"/>
</dbReference>
<keyword evidence="3" id="KW-1185">Reference proteome</keyword>